<dbReference type="GO" id="GO:0006099">
    <property type="term" value="P:tricarboxylic acid cycle"/>
    <property type="evidence" value="ECO:0007669"/>
    <property type="project" value="UniProtKB-KW"/>
</dbReference>
<feature type="transmembrane region" description="Helical" evidence="7">
    <location>
        <begin position="139"/>
        <end position="160"/>
    </location>
</feature>
<dbReference type="GO" id="GO:0046872">
    <property type="term" value="F:metal ion binding"/>
    <property type="evidence" value="ECO:0007669"/>
    <property type="project" value="UniProtKB-KW"/>
</dbReference>
<dbReference type="InterPro" id="IPR007992">
    <property type="entry name" value="CybS"/>
</dbReference>
<evidence type="ECO:0000256" key="5">
    <source>
        <dbReference type="PIRSR" id="PIRSR607992-1"/>
    </source>
</evidence>
<proteinExistence type="inferred from homology"/>
<evidence type="ECO:0000313" key="8">
    <source>
        <dbReference type="EMBL" id="CAG7835749.1"/>
    </source>
</evidence>
<keyword evidence="2 7" id="KW-0812">Transmembrane</keyword>
<evidence type="ECO:0000256" key="2">
    <source>
        <dbReference type="ARBA" id="ARBA00022692"/>
    </source>
</evidence>
<protein>
    <recommendedName>
        <fullName evidence="7">Succinate dehydrogenase [ubiquinone] cytochrome b small subunit</fullName>
    </recommendedName>
</protein>
<keyword evidence="7" id="KW-0496">Mitochondrion</keyword>
<comment type="caution">
    <text evidence="8">The sequence shown here is derived from an EMBL/GenBank/DDBJ whole genome shotgun (WGS) entry which is preliminary data.</text>
</comment>
<comment type="subcellular location">
    <subcellularLocation>
        <location evidence="1">Membrane</location>
    </subcellularLocation>
    <subcellularLocation>
        <location evidence="7">Mitochondrion inner membrane</location>
        <topology evidence="7">Multi-pass membrane protein</topology>
    </subcellularLocation>
</comment>
<feature type="binding site" description="axial binding residue" evidence="6">
    <location>
        <position position="114"/>
    </location>
    <ligand>
        <name>heme b</name>
        <dbReference type="ChEBI" id="CHEBI:60344"/>
        <note>ligand shared with SDHC</note>
    </ligand>
    <ligandPart>
        <name>Fe</name>
        <dbReference type="ChEBI" id="CHEBI:18248"/>
    </ligandPart>
</feature>
<dbReference type="GO" id="GO:0006121">
    <property type="term" value="P:mitochondrial electron transport, succinate to ubiquinone"/>
    <property type="evidence" value="ECO:0007669"/>
    <property type="project" value="TreeGrafter"/>
</dbReference>
<dbReference type="AlphaFoldDB" id="A0A8J2LMN2"/>
<organism evidence="8 9">
    <name type="scientific">Allacma fusca</name>
    <dbReference type="NCBI Taxonomy" id="39272"/>
    <lineage>
        <taxon>Eukaryota</taxon>
        <taxon>Metazoa</taxon>
        <taxon>Ecdysozoa</taxon>
        <taxon>Arthropoda</taxon>
        <taxon>Hexapoda</taxon>
        <taxon>Collembola</taxon>
        <taxon>Symphypleona</taxon>
        <taxon>Sminthuridae</taxon>
        <taxon>Allacma</taxon>
    </lineage>
</organism>
<keyword evidence="6 7" id="KW-0479">Metal-binding</keyword>
<dbReference type="CDD" id="cd03496">
    <property type="entry name" value="SQR_TypeC_CybS"/>
    <property type="match status" value="1"/>
</dbReference>
<evidence type="ECO:0000313" key="9">
    <source>
        <dbReference type="Proteomes" id="UP000708208"/>
    </source>
</evidence>
<keyword evidence="9" id="KW-1185">Reference proteome</keyword>
<comment type="caution">
    <text evidence="7">Lacks conserved residue(s) required for the propagation of feature annotation.</text>
</comment>
<keyword evidence="7" id="KW-0813">Transport</keyword>
<keyword evidence="7" id="KW-0999">Mitochondrion inner membrane</keyword>
<keyword evidence="3 7" id="KW-1133">Transmembrane helix</keyword>
<accession>A0A8J2LMN2</accession>
<dbReference type="GO" id="GO:0048039">
    <property type="term" value="F:ubiquinone binding"/>
    <property type="evidence" value="ECO:0007669"/>
    <property type="project" value="TreeGrafter"/>
</dbReference>
<evidence type="ECO:0000256" key="4">
    <source>
        <dbReference type="ARBA" id="ARBA00023136"/>
    </source>
</evidence>
<evidence type="ECO:0000256" key="6">
    <source>
        <dbReference type="PIRSR" id="PIRSR607992-2"/>
    </source>
</evidence>
<dbReference type="Proteomes" id="UP000708208">
    <property type="component" value="Unassembled WGS sequence"/>
</dbReference>
<evidence type="ECO:0000256" key="1">
    <source>
        <dbReference type="ARBA" id="ARBA00004370"/>
    </source>
</evidence>
<evidence type="ECO:0000256" key="3">
    <source>
        <dbReference type="ARBA" id="ARBA00022989"/>
    </source>
</evidence>
<keyword evidence="4 7" id="KW-0472">Membrane</keyword>
<sequence length="175" mass="18873">MSLLLNRATICARSPLGQYLSRGLAGQKSILAQVSKLSSCGAIVLQKKSDQSMLLSGKSLVQVPSRNSGSNSSHVTLWTAERALSAAMVPVLPLAFIFPSQALDYLLAFSFTLHSHWGIEAIVVDYVRPSMFGEVIPKIAIALVYGLSTLTLGGLFYFVYADVGIVNAIKLLWKV</sequence>
<dbReference type="OrthoDB" id="18577at2759"/>
<keyword evidence="7" id="KW-0249">Electron transport</keyword>
<evidence type="ECO:0000256" key="7">
    <source>
        <dbReference type="RuleBase" id="RU364031"/>
    </source>
</evidence>
<gene>
    <name evidence="8" type="ORF">AFUS01_LOCUS45082</name>
</gene>
<dbReference type="GO" id="GO:0005743">
    <property type="term" value="C:mitochondrial inner membrane"/>
    <property type="evidence" value="ECO:0007669"/>
    <property type="project" value="UniProtKB-SubCell"/>
</dbReference>
<comment type="function">
    <text evidence="7">Membrane-anchoring subunit of succinate dehydrogenase (SDH) that is involved in complex II of the mitochondrial electron transport chain and is responsible for transferring electrons from succinate to ubiquinone (coenzyme Q).</text>
</comment>
<dbReference type="GO" id="GO:0020037">
    <property type="term" value="F:heme binding"/>
    <property type="evidence" value="ECO:0007669"/>
    <property type="project" value="TreeGrafter"/>
</dbReference>
<comment type="similarity">
    <text evidence="7">Belongs to the CybS family.</text>
</comment>
<dbReference type="Pfam" id="PF05328">
    <property type="entry name" value="CybS"/>
    <property type="match status" value="1"/>
</dbReference>
<reference evidence="8" key="1">
    <citation type="submission" date="2021-06" db="EMBL/GenBank/DDBJ databases">
        <authorList>
            <person name="Hodson N. C."/>
            <person name="Mongue J. A."/>
            <person name="Jaron S. K."/>
        </authorList>
    </citation>
    <scope>NUCLEOTIDE SEQUENCE</scope>
</reference>
<keyword evidence="7" id="KW-0809">Transit peptide</keyword>
<keyword evidence="7" id="KW-0349">Heme</keyword>
<name>A0A8J2LMN2_9HEXA</name>
<dbReference type="PANTHER" id="PTHR13337">
    <property type="entry name" value="SUCCINATE DEHYDROGENASE"/>
    <property type="match status" value="1"/>
</dbReference>
<keyword evidence="6" id="KW-0408">Iron</keyword>
<keyword evidence="7" id="KW-0816">Tricarboxylic acid cycle</keyword>
<dbReference type="PANTHER" id="PTHR13337:SF2">
    <property type="entry name" value="SUCCINATE DEHYDROGENASE [UBIQUINONE] CYTOCHROME B SMALL SUBUNIT, MITOCHONDRIAL"/>
    <property type="match status" value="1"/>
</dbReference>
<feature type="binding site" evidence="5">
    <location>
        <position position="126"/>
    </location>
    <ligand>
        <name>a ubiquinone</name>
        <dbReference type="ChEBI" id="CHEBI:16389"/>
        <note>ligand shared with IP/SDHB</note>
    </ligand>
</feature>
<dbReference type="EMBL" id="CAJVCH010570752">
    <property type="protein sequence ID" value="CAG7835749.1"/>
    <property type="molecule type" value="Genomic_DNA"/>
</dbReference>